<accession>A0AAP6B6K3</accession>
<name>A0AAP6B6K3_9ACTN</name>
<dbReference type="RefSeq" id="WP_086013966.1">
    <property type="nucleotide sequence ID" value="NZ_BCMK01000017.1"/>
</dbReference>
<dbReference type="EMBL" id="JARAWC010000003">
    <property type="protein sequence ID" value="MDX2959096.1"/>
    <property type="molecule type" value="Genomic_DNA"/>
</dbReference>
<dbReference type="GeneID" id="69806579"/>
<reference evidence="2 4" key="1">
    <citation type="journal article" date="2023" name="Microb. Genom.">
        <title>Mesoterricola silvestris gen. nov., sp. nov., Mesoterricola sediminis sp. nov., Geothrix oryzae sp. nov., Geothrix edaphica sp. nov., Geothrix rubra sp. nov., and Geothrix limicola sp. nov., six novel members of Acidobacteriota isolated from soils.</title>
        <authorList>
            <person name="Weisberg A.J."/>
            <person name="Pearce E."/>
            <person name="Kramer C.G."/>
            <person name="Chang J.H."/>
            <person name="Clarke C.R."/>
        </authorList>
    </citation>
    <scope>NUCLEOTIDE SEQUENCE</scope>
    <source>
        <strain evidence="3 4">NB05-1H</strain>
        <strain evidence="2">NRRL_B-16521</strain>
    </source>
</reference>
<keyword evidence="4" id="KW-1185">Reference proteome</keyword>
<dbReference type="AlphaFoldDB" id="A0AAP6B6K3"/>
<dbReference type="Proteomes" id="UP001282288">
    <property type="component" value="Unassembled WGS sequence"/>
</dbReference>
<dbReference type="Proteomes" id="UP001272987">
    <property type="component" value="Unassembled WGS sequence"/>
</dbReference>
<evidence type="ECO:0000256" key="1">
    <source>
        <dbReference type="SAM" id="MobiDB-lite"/>
    </source>
</evidence>
<evidence type="ECO:0000313" key="5">
    <source>
        <dbReference type="Proteomes" id="UP001282288"/>
    </source>
</evidence>
<dbReference type="EMBL" id="JARAWP010000030">
    <property type="protein sequence ID" value="MDX3023944.1"/>
    <property type="molecule type" value="Genomic_DNA"/>
</dbReference>
<gene>
    <name evidence="2" type="ORF">PV399_05080</name>
    <name evidence="3" type="ORF">PV666_39645</name>
</gene>
<evidence type="ECO:0000313" key="2">
    <source>
        <dbReference type="EMBL" id="MDX2959096.1"/>
    </source>
</evidence>
<protein>
    <submittedName>
        <fullName evidence="2">Uncharacterized protein</fullName>
    </submittedName>
</protein>
<evidence type="ECO:0000313" key="3">
    <source>
        <dbReference type="EMBL" id="MDX3023944.1"/>
    </source>
</evidence>
<organism evidence="2 5">
    <name type="scientific">Streptomyces acidiscabies</name>
    <dbReference type="NCBI Taxonomy" id="42234"/>
    <lineage>
        <taxon>Bacteria</taxon>
        <taxon>Bacillati</taxon>
        <taxon>Actinomycetota</taxon>
        <taxon>Actinomycetes</taxon>
        <taxon>Kitasatosporales</taxon>
        <taxon>Streptomycetaceae</taxon>
        <taxon>Streptomyces</taxon>
    </lineage>
</organism>
<sequence>MNDANTTQRPYAETHGSESGGAGRHRGPQSAHDAETASHGRHRRPAEQVESAAA</sequence>
<proteinExistence type="predicted"/>
<evidence type="ECO:0000313" key="4">
    <source>
        <dbReference type="Proteomes" id="UP001272987"/>
    </source>
</evidence>
<feature type="region of interest" description="Disordered" evidence="1">
    <location>
        <begin position="1"/>
        <end position="54"/>
    </location>
</feature>
<comment type="caution">
    <text evidence="2">The sequence shown here is derived from an EMBL/GenBank/DDBJ whole genome shotgun (WGS) entry which is preliminary data.</text>
</comment>